<dbReference type="GO" id="GO:0009636">
    <property type="term" value="P:response to toxic substance"/>
    <property type="evidence" value="ECO:0007669"/>
    <property type="project" value="TreeGrafter"/>
</dbReference>
<feature type="domain" description="DUF1648" evidence="2">
    <location>
        <begin position="19"/>
        <end position="60"/>
    </location>
</feature>
<feature type="transmembrane region" description="Helical" evidence="1">
    <location>
        <begin position="48"/>
        <end position="67"/>
    </location>
</feature>
<proteinExistence type="predicted"/>
<reference evidence="3" key="1">
    <citation type="submission" date="2018-06" db="EMBL/GenBank/DDBJ databases">
        <authorList>
            <person name="Zhirakovskaya E."/>
        </authorList>
    </citation>
    <scope>NUCLEOTIDE SEQUENCE</scope>
</reference>
<keyword evidence="1" id="KW-0812">Transmembrane</keyword>
<dbReference type="InterPro" id="IPR026272">
    <property type="entry name" value="SdpI"/>
</dbReference>
<dbReference type="PANTHER" id="PTHR37810:SF5">
    <property type="entry name" value="IMMUNITY PROTEIN SDPI"/>
    <property type="match status" value="1"/>
</dbReference>
<evidence type="ECO:0000259" key="2">
    <source>
        <dbReference type="Pfam" id="PF07853"/>
    </source>
</evidence>
<feature type="transmembrane region" description="Helical" evidence="1">
    <location>
        <begin position="88"/>
        <end position="113"/>
    </location>
</feature>
<evidence type="ECO:0000313" key="3">
    <source>
        <dbReference type="EMBL" id="VAV92314.1"/>
    </source>
</evidence>
<evidence type="ECO:0000256" key="1">
    <source>
        <dbReference type="SAM" id="Phobius"/>
    </source>
</evidence>
<dbReference type="AlphaFoldDB" id="A0A3B0RG10"/>
<protein>
    <recommendedName>
        <fullName evidence="2">DUF1648 domain-containing protein</fullName>
    </recommendedName>
</protein>
<dbReference type="InterPro" id="IPR012867">
    <property type="entry name" value="DUF1648"/>
</dbReference>
<dbReference type="Pfam" id="PF13630">
    <property type="entry name" value="SdpI"/>
    <property type="match status" value="1"/>
</dbReference>
<feature type="transmembrane region" description="Helical" evidence="1">
    <location>
        <begin position="7"/>
        <end position="28"/>
    </location>
</feature>
<feature type="transmembrane region" description="Helical" evidence="1">
    <location>
        <begin position="125"/>
        <end position="143"/>
    </location>
</feature>
<feature type="transmembrane region" description="Helical" evidence="1">
    <location>
        <begin position="195"/>
        <end position="219"/>
    </location>
</feature>
<accession>A0A3B0RG10</accession>
<dbReference type="PANTHER" id="PTHR37810">
    <property type="entry name" value="IMMUNITY PROTEIN SDPI"/>
    <property type="match status" value="1"/>
</dbReference>
<dbReference type="InterPro" id="IPR025962">
    <property type="entry name" value="SdpI/YhfL"/>
</dbReference>
<keyword evidence="1" id="KW-0472">Membrane</keyword>
<keyword evidence="1" id="KW-1133">Transmembrane helix</keyword>
<dbReference type="PIRSF" id="PIRSF038959">
    <property type="entry name" value="SdpI"/>
    <property type="match status" value="1"/>
</dbReference>
<name>A0A3B0RG10_9ZZZZ</name>
<organism evidence="3">
    <name type="scientific">hydrothermal vent metagenome</name>
    <dbReference type="NCBI Taxonomy" id="652676"/>
    <lineage>
        <taxon>unclassified sequences</taxon>
        <taxon>metagenomes</taxon>
        <taxon>ecological metagenomes</taxon>
    </lineage>
</organism>
<sequence>MIGKGILINGLLTASMFGVSLWAMNLLAVDGQFASHFGWNGQADGFSSRAGILWMLPFLALGLNLLFTVLPRLDPRRKNLLRSATPYLIAWVGTGLILLFVHSMLVLNAAGMIDIETASSGQDMIRWLALFMGGFFAVLGSVLGKVRPNWFLGVRTPWTLSSDLSWDKTHRVTGYLFMATGVFTVLIAVSPLSRWALAILVAGTSIAAFWAIVYSWLVWKTDPARETLVPDEAE</sequence>
<dbReference type="Pfam" id="PF07853">
    <property type="entry name" value="DUF1648"/>
    <property type="match status" value="1"/>
</dbReference>
<dbReference type="EMBL" id="UOEE01000140">
    <property type="protein sequence ID" value="VAV92314.1"/>
    <property type="molecule type" value="Genomic_DNA"/>
</dbReference>
<gene>
    <name evidence="3" type="ORF">MNBD_ALPHA06-848</name>
</gene>
<feature type="transmembrane region" description="Helical" evidence="1">
    <location>
        <begin position="172"/>
        <end position="189"/>
    </location>
</feature>